<proteinExistence type="predicted"/>
<comment type="caution">
    <text evidence="2">The sequence shown here is derived from an EMBL/GenBank/DDBJ whole genome shotgun (WGS) entry which is preliminary data.</text>
</comment>
<reference evidence="3" key="1">
    <citation type="journal article" date="2019" name="Int. J. Syst. Evol. Microbiol.">
        <title>The Global Catalogue of Microorganisms (GCM) 10K type strain sequencing project: providing services to taxonomists for standard genome sequencing and annotation.</title>
        <authorList>
            <consortium name="The Broad Institute Genomics Platform"/>
            <consortium name="The Broad Institute Genome Sequencing Center for Infectious Disease"/>
            <person name="Wu L."/>
            <person name="Ma J."/>
        </authorList>
    </citation>
    <scope>NUCLEOTIDE SEQUENCE [LARGE SCALE GENOMIC DNA]</scope>
    <source>
        <strain evidence="3">NCAIM B.01391</strain>
    </source>
</reference>
<sequence length="110" mass="12256">MLAIQGLKCVYDTGSRGWAIELALKAEGEEAVRRFDVDGPEDAEMLIEAFDESTSSSFDPATGEIIFAYEYATLDDEDEDEDETDDEADEEEDAEVAEDDEEDEDEKVKA</sequence>
<feature type="region of interest" description="Disordered" evidence="1">
    <location>
        <begin position="72"/>
        <end position="110"/>
    </location>
</feature>
<keyword evidence="3" id="KW-1185">Reference proteome</keyword>
<evidence type="ECO:0000256" key="1">
    <source>
        <dbReference type="SAM" id="MobiDB-lite"/>
    </source>
</evidence>
<dbReference type="RefSeq" id="WP_377797582.1">
    <property type="nucleotide sequence ID" value="NZ_JBHSLW010000010.1"/>
</dbReference>
<evidence type="ECO:0000313" key="2">
    <source>
        <dbReference type="EMBL" id="MFC5419684.1"/>
    </source>
</evidence>
<organism evidence="2 3">
    <name type="scientific">Bosea eneae</name>
    <dbReference type="NCBI Taxonomy" id="151454"/>
    <lineage>
        <taxon>Bacteria</taxon>
        <taxon>Pseudomonadati</taxon>
        <taxon>Pseudomonadota</taxon>
        <taxon>Alphaproteobacteria</taxon>
        <taxon>Hyphomicrobiales</taxon>
        <taxon>Boseaceae</taxon>
        <taxon>Bosea</taxon>
    </lineage>
</organism>
<protein>
    <submittedName>
        <fullName evidence="2">Uncharacterized protein</fullName>
    </submittedName>
</protein>
<gene>
    <name evidence="2" type="ORF">ACFPOB_08920</name>
</gene>
<dbReference type="EMBL" id="JBHSLW010000010">
    <property type="protein sequence ID" value="MFC5419684.1"/>
    <property type="molecule type" value="Genomic_DNA"/>
</dbReference>
<feature type="compositionally biased region" description="Acidic residues" evidence="1">
    <location>
        <begin position="73"/>
        <end position="110"/>
    </location>
</feature>
<accession>A0ABW0INB3</accession>
<name>A0ABW0INB3_9HYPH</name>
<dbReference type="Proteomes" id="UP001596053">
    <property type="component" value="Unassembled WGS sequence"/>
</dbReference>
<evidence type="ECO:0000313" key="3">
    <source>
        <dbReference type="Proteomes" id="UP001596053"/>
    </source>
</evidence>